<sequence length="260" mass="28672">METGLCSHMADRHRRSMLASSATLLTGSLVVPTSAVGTQDTNEDETADTSGGDIEVDVTVEETTHIDDFTTEFELCVRNYGDEAVSVPVSLEIGAITDEEGPLEIGPGESEDETLGFVHPRSLGAGEHEWTITAGGATETGTLVVEADDDYEERDEGFHLSLISPKSGRDEPIVHTLYDGQERSGGFLVLEIVSYHYEPVEREVVFEVGDETQRTRLEFEPRRHRQPYFAYKLEEGEYEWTASIGDDSVSGQIHIVPEEC</sequence>
<dbReference type="AlphaFoldDB" id="A0A1H9CGD2"/>
<name>A0A1H9CGD2_9EURY</name>
<dbReference type="EMBL" id="FOFD01000001">
    <property type="protein sequence ID" value="SEQ00222.1"/>
    <property type="molecule type" value="Genomic_DNA"/>
</dbReference>
<evidence type="ECO:0000313" key="1">
    <source>
        <dbReference type="EMBL" id="SEQ00222.1"/>
    </source>
</evidence>
<reference evidence="2" key="1">
    <citation type="submission" date="2016-10" db="EMBL/GenBank/DDBJ databases">
        <authorList>
            <person name="Varghese N."/>
            <person name="Submissions S."/>
        </authorList>
    </citation>
    <scope>NUCLEOTIDE SEQUENCE [LARGE SCALE GENOMIC DNA]</scope>
    <source>
        <strain evidence="2">DSM 25055</strain>
    </source>
</reference>
<dbReference type="Proteomes" id="UP000199114">
    <property type="component" value="Unassembled WGS sequence"/>
</dbReference>
<organism evidence="1 2">
    <name type="scientific">Natrinema salaciae</name>
    <dbReference type="NCBI Taxonomy" id="1186196"/>
    <lineage>
        <taxon>Archaea</taxon>
        <taxon>Methanobacteriati</taxon>
        <taxon>Methanobacteriota</taxon>
        <taxon>Stenosarchaea group</taxon>
        <taxon>Halobacteria</taxon>
        <taxon>Halobacteriales</taxon>
        <taxon>Natrialbaceae</taxon>
        <taxon>Natrinema</taxon>
    </lineage>
</organism>
<keyword evidence="2" id="KW-1185">Reference proteome</keyword>
<protein>
    <submittedName>
        <fullName evidence="1">Uncharacterized protein</fullName>
    </submittedName>
</protein>
<proteinExistence type="predicted"/>
<accession>A0A1H9CGD2</accession>
<evidence type="ECO:0000313" key="2">
    <source>
        <dbReference type="Proteomes" id="UP000199114"/>
    </source>
</evidence>
<gene>
    <name evidence="1" type="ORF">SAMN04489841_1045</name>
</gene>